<organism evidence="17 18">
    <name type="scientific">Gryllus longicercus</name>
    <dbReference type="NCBI Taxonomy" id="2509291"/>
    <lineage>
        <taxon>Eukaryota</taxon>
        <taxon>Metazoa</taxon>
        <taxon>Ecdysozoa</taxon>
        <taxon>Arthropoda</taxon>
        <taxon>Hexapoda</taxon>
        <taxon>Insecta</taxon>
        <taxon>Pterygota</taxon>
        <taxon>Neoptera</taxon>
        <taxon>Polyneoptera</taxon>
        <taxon>Orthoptera</taxon>
        <taxon>Ensifera</taxon>
        <taxon>Gryllidea</taxon>
        <taxon>Grylloidea</taxon>
        <taxon>Gryllidae</taxon>
        <taxon>Gryllinae</taxon>
        <taxon>Gryllus</taxon>
    </lineage>
</organism>
<dbReference type="InterPro" id="IPR002893">
    <property type="entry name" value="Znf_MYND"/>
</dbReference>
<dbReference type="Gene3D" id="6.10.140.2220">
    <property type="match status" value="1"/>
</dbReference>
<keyword evidence="6" id="KW-0847">Vitamin C</keyword>
<dbReference type="GO" id="GO:0005634">
    <property type="term" value="C:nucleus"/>
    <property type="evidence" value="ECO:0007669"/>
    <property type="project" value="UniProtKB-SubCell"/>
</dbReference>
<dbReference type="FunFam" id="2.60.120.620:FF:000005">
    <property type="entry name" value="Egl nine homolog 1"/>
    <property type="match status" value="1"/>
</dbReference>
<proteinExistence type="predicted"/>
<dbReference type="Pfam" id="PF13640">
    <property type="entry name" value="2OG-FeII_Oxy_3"/>
    <property type="match status" value="1"/>
</dbReference>
<keyword evidence="8" id="KW-0560">Oxidoreductase</keyword>
<feature type="region of interest" description="Disordered" evidence="14">
    <location>
        <begin position="112"/>
        <end position="146"/>
    </location>
</feature>
<dbReference type="Proteomes" id="UP001378592">
    <property type="component" value="Unassembled WGS sequence"/>
</dbReference>
<feature type="region of interest" description="Disordered" evidence="14">
    <location>
        <begin position="381"/>
        <end position="422"/>
    </location>
</feature>
<dbReference type="Gene3D" id="2.60.120.620">
    <property type="entry name" value="q2cbj1_9rhob like domain"/>
    <property type="match status" value="1"/>
</dbReference>
<dbReference type="GO" id="GO:0071456">
    <property type="term" value="P:cellular response to hypoxia"/>
    <property type="evidence" value="ECO:0007669"/>
    <property type="project" value="TreeGrafter"/>
</dbReference>
<dbReference type="GO" id="GO:0008270">
    <property type="term" value="F:zinc ion binding"/>
    <property type="evidence" value="ECO:0007669"/>
    <property type="project" value="UniProtKB-KW"/>
</dbReference>
<evidence type="ECO:0000256" key="11">
    <source>
        <dbReference type="ARBA" id="ARBA00039004"/>
    </source>
</evidence>
<evidence type="ECO:0000256" key="5">
    <source>
        <dbReference type="ARBA" id="ARBA00022833"/>
    </source>
</evidence>
<dbReference type="InterPro" id="IPR044862">
    <property type="entry name" value="Pro_4_hyd_alph_FE2OG_OXY"/>
</dbReference>
<keyword evidence="4 13" id="KW-0863">Zinc-finger</keyword>
<dbReference type="InterPro" id="IPR006620">
    <property type="entry name" value="Pro_4_hyd_alph"/>
</dbReference>
<gene>
    <name evidence="17" type="ORF">R5R35_003165</name>
</gene>
<keyword evidence="3" id="KW-0479">Metal-binding</keyword>
<sequence length="422" mass="47780">MELAICAQCGVCGRLLRCARCKEAYYCSKEHQRLHWKSHKMACNKSLADKVEQLAETSTTSLSPNAVDLPQSVQEREEDEAQGWNVSPITHEGSSETIILNTQAEILSPAFDSGDEASYTSSKDDISGHTPNRETPSTSKGTNGFPPYLHSFEDRQNFNTTIDDVWRMLVADLDQFGVCVVDAFLGPEKGSAVLEEVKTMYESGMFKDGQLVSGKGKNDVKTIRGDQITWIDGKDSAATNIGYLISKVDAVVMRANKLSNGKLATYTINDRTKAMVACYPGNGTHYVKHVDNPNKDGRCITAIYYLNKDWDVKKNGGLLRIFPEDSINRQKVADIEPLFDRILFFWSDRRNPHEVQPAYATRYAITLWYFDRAERSEACRRHKENDFPTTRVEGTSPRKRKNAGQKRKKSWKRHNRVEEKMI</sequence>
<dbReference type="PROSITE" id="PS51471">
    <property type="entry name" value="FE2OG_OXY"/>
    <property type="match status" value="1"/>
</dbReference>
<evidence type="ECO:0000259" key="16">
    <source>
        <dbReference type="PROSITE" id="PS51471"/>
    </source>
</evidence>
<evidence type="ECO:0000256" key="9">
    <source>
        <dbReference type="ARBA" id="ARBA00023004"/>
    </source>
</evidence>
<dbReference type="SMART" id="SM00702">
    <property type="entry name" value="P4Hc"/>
    <property type="match status" value="1"/>
</dbReference>
<evidence type="ECO:0000256" key="7">
    <source>
        <dbReference type="ARBA" id="ARBA00022964"/>
    </source>
</evidence>
<keyword evidence="5" id="KW-0862">Zinc</keyword>
<comment type="cofactor">
    <cofactor evidence="1">
        <name>L-ascorbate</name>
        <dbReference type="ChEBI" id="CHEBI:38290"/>
    </cofactor>
</comment>
<comment type="caution">
    <text evidence="17">The sequence shown here is derived from an EMBL/GenBank/DDBJ whole genome shotgun (WGS) entry which is preliminary data.</text>
</comment>
<keyword evidence="7" id="KW-0223">Dioxygenase</keyword>
<dbReference type="PROSITE" id="PS01360">
    <property type="entry name" value="ZF_MYND_1"/>
    <property type="match status" value="1"/>
</dbReference>
<dbReference type="PANTHER" id="PTHR12907">
    <property type="entry name" value="EGL NINE HOMOLOG-RELATED"/>
    <property type="match status" value="1"/>
</dbReference>
<dbReference type="PANTHER" id="PTHR12907:SF26">
    <property type="entry name" value="HIF PROLYL HYDROXYLASE, ISOFORM C"/>
    <property type="match status" value="1"/>
</dbReference>
<evidence type="ECO:0000256" key="14">
    <source>
        <dbReference type="SAM" id="MobiDB-lite"/>
    </source>
</evidence>
<keyword evidence="9" id="KW-0408">Iron</keyword>
<protein>
    <recommendedName>
        <fullName evidence="11">hypoxia-inducible factor-proline dioxygenase</fullName>
        <ecNumber evidence="11">1.14.11.29</ecNumber>
    </recommendedName>
</protein>
<evidence type="ECO:0000256" key="2">
    <source>
        <dbReference type="ARBA" id="ARBA00004123"/>
    </source>
</evidence>
<keyword evidence="18" id="KW-1185">Reference proteome</keyword>
<dbReference type="Pfam" id="PF01753">
    <property type="entry name" value="zf-MYND"/>
    <property type="match status" value="1"/>
</dbReference>
<evidence type="ECO:0000256" key="6">
    <source>
        <dbReference type="ARBA" id="ARBA00022896"/>
    </source>
</evidence>
<dbReference type="GO" id="GO:0160082">
    <property type="term" value="F:hypoxia-inducible factor-proline dioxygenase activity"/>
    <property type="evidence" value="ECO:0007669"/>
    <property type="project" value="UniProtKB-EC"/>
</dbReference>
<accession>A0AAN9Z7F9</accession>
<dbReference type="GO" id="GO:0031418">
    <property type="term" value="F:L-ascorbic acid binding"/>
    <property type="evidence" value="ECO:0007669"/>
    <property type="project" value="UniProtKB-KW"/>
</dbReference>
<dbReference type="AlphaFoldDB" id="A0AAN9Z7F9"/>
<comment type="subcellular location">
    <subcellularLocation>
        <location evidence="2">Nucleus</location>
    </subcellularLocation>
</comment>
<evidence type="ECO:0000313" key="17">
    <source>
        <dbReference type="EMBL" id="KAK7864570.1"/>
    </source>
</evidence>
<keyword evidence="10" id="KW-0539">Nucleus</keyword>
<dbReference type="InterPro" id="IPR005123">
    <property type="entry name" value="Oxoglu/Fe-dep_dioxygenase_dom"/>
</dbReference>
<feature type="compositionally biased region" description="Polar residues" evidence="14">
    <location>
        <begin position="129"/>
        <end position="142"/>
    </location>
</feature>
<dbReference type="EC" id="1.14.11.29" evidence="11"/>
<evidence type="ECO:0000256" key="10">
    <source>
        <dbReference type="ARBA" id="ARBA00023242"/>
    </source>
</evidence>
<evidence type="ECO:0000259" key="15">
    <source>
        <dbReference type="PROSITE" id="PS50865"/>
    </source>
</evidence>
<evidence type="ECO:0000256" key="1">
    <source>
        <dbReference type="ARBA" id="ARBA00001961"/>
    </source>
</evidence>
<reference evidence="17 18" key="1">
    <citation type="submission" date="2024-03" db="EMBL/GenBank/DDBJ databases">
        <title>The genome assembly and annotation of the cricket Gryllus longicercus Weissman &amp; Gray.</title>
        <authorList>
            <person name="Szrajer S."/>
            <person name="Gray D."/>
            <person name="Ylla G."/>
        </authorList>
    </citation>
    <scope>NUCLEOTIDE SEQUENCE [LARGE SCALE GENOMIC DNA]</scope>
    <source>
        <strain evidence="17">DAG 2021-001</strain>
        <tissue evidence="17">Whole body minus gut</tissue>
    </source>
</reference>
<name>A0AAN9Z7F9_9ORTH</name>
<comment type="catalytic activity">
    <reaction evidence="12">
        <text>L-prolyl-[hypoxia-inducible factor alpha subunit] + 2-oxoglutarate + O2 = trans-4-hydroxy-L-prolyl-[hypoxia-inducible factor alpha subunit] + succinate + CO2</text>
        <dbReference type="Rhea" id="RHEA:48400"/>
        <dbReference type="Rhea" id="RHEA-COMP:12093"/>
        <dbReference type="Rhea" id="RHEA-COMP:12094"/>
        <dbReference type="ChEBI" id="CHEBI:15379"/>
        <dbReference type="ChEBI" id="CHEBI:16526"/>
        <dbReference type="ChEBI" id="CHEBI:16810"/>
        <dbReference type="ChEBI" id="CHEBI:30031"/>
        <dbReference type="ChEBI" id="CHEBI:50342"/>
        <dbReference type="ChEBI" id="CHEBI:61965"/>
        <dbReference type="EC" id="1.14.11.29"/>
    </reaction>
</comment>
<dbReference type="EMBL" id="JAZDUA010000199">
    <property type="protein sequence ID" value="KAK7864570.1"/>
    <property type="molecule type" value="Genomic_DNA"/>
</dbReference>
<evidence type="ECO:0000313" key="18">
    <source>
        <dbReference type="Proteomes" id="UP001378592"/>
    </source>
</evidence>
<evidence type="ECO:0000256" key="12">
    <source>
        <dbReference type="ARBA" id="ARBA00049134"/>
    </source>
</evidence>
<dbReference type="InterPro" id="IPR051559">
    <property type="entry name" value="HIF_prolyl_hydroxylases"/>
</dbReference>
<feature type="domain" description="MYND-type" evidence="15">
    <location>
        <begin position="6"/>
        <end position="43"/>
    </location>
</feature>
<evidence type="ECO:0000256" key="4">
    <source>
        <dbReference type="ARBA" id="ARBA00022771"/>
    </source>
</evidence>
<dbReference type="SUPFAM" id="SSF144232">
    <property type="entry name" value="HIT/MYND zinc finger-like"/>
    <property type="match status" value="1"/>
</dbReference>
<feature type="domain" description="Fe2OG dioxygenase" evidence="16">
    <location>
        <begin position="270"/>
        <end position="371"/>
    </location>
</feature>
<evidence type="ECO:0000256" key="13">
    <source>
        <dbReference type="PROSITE-ProRule" id="PRU00134"/>
    </source>
</evidence>
<dbReference type="GO" id="GO:0008198">
    <property type="term" value="F:ferrous iron binding"/>
    <property type="evidence" value="ECO:0007669"/>
    <property type="project" value="TreeGrafter"/>
</dbReference>
<evidence type="ECO:0000256" key="8">
    <source>
        <dbReference type="ARBA" id="ARBA00023002"/>
    </source>
</evidence>
<evidence type="ECO:0000256" key="3">
    <source>
        <dbReference type="ARBA" id="ARBA00022723"/>
    </source>
</evidence>
<feature type="compositionally biased region" description="Basic residues" evidence="14">
    <location>
        <begin position="397"/>
        <end position="415"/>
    </location>
</feature>
<dbReference type="PROSITE" id="PS50865">
    <property type="entry name" value="ZF_MYND_2"/>
    <property type="match status" value="1"/>
</dbReference>